<keyword evidence="7" id="KW-0966">Cell projection</keyword>
<feature type="non-terminal residue" evidence="12">
    <location>
        <position position="383"/>
    </location>
</feature>
<keyword evidence="5" id="KW-0963">Cytoplasm</keyword>
<evidence type="ECO:0000256" key="5">
    <source>
        <dbReference type="ARBA" id="ARBA00022490"/>
    </source>
</evidence>
<evidence type="ECO:0000256" key="8">
    <source>
        <dbReference type="ARBA" id="ARBA00024919"/>
    </source>
</evidence>
<sequence length="383" mass="43675">MMTGNVRGARDPTVAGCDEGDYDERIRRIQARLRHSESKRMELERKMLEYSTPDTSITKLKYTNLKKYLNEICERQKKSLLRNQDLLKEFDCIEAHIRKFASRSESLQMLKAAHEKEIKNRLLVERKDTLKQEMRDATEHQMVPEATQSGINARTAMSRGLYHTATIFMGRQMSAVSSVEDFSTLQKSEFKKSFSISDPHSYRQPSQSCYMTDSCVVQTNSDLQYSNKSDKIDGKTSLLKGEEMPVTSSVSYESEITSLKGESIANNDTDNFVENKVYPEHKPPLHSKLSSENRSTSSKSYNSCKSLTREHSLQYEQETKEPTSLIGDPGVLVSANEYSEEKSPVLESTMHLEKNILQEEDKSLSSSTDLTVSLSEEEEESNY</sequence>
<accession>A0A6I9XV61</accession>
<comment type="subcellular location">
    <subcellularLocation>
        <location evidence="1">Cytoplasm</location>
        <location evidence="1">Cytoskeleton</location>
        <location evidence="1">Cilium basal body</location>
    </subcellularLocation>
    <subcellularLocation>
        <location evidence="2">Cytoplasm</location>
        <location evidence="2">Cytoskeleton</location>
        <location evidence="2">Microtubule organizing center</location>
        <location evidence="2">Centrosome</location>
    </subcellularLocation>
</comment>
<evidence type="ECO:0000256" key="3">
    <source>
        <dbReference type="ARBA" id="ARBA00010767"/>
    </source>
</evidence>
<reference evidence="12" key="1">
    <citation type="submission" date="2025-08" db="UniProtKB">
        <authorList>
            <consortium name="RefSeq"/>
        </authorList>
    </citation>
    <scope>IDENTIFICATION</scope>
</reference>
<evidence type="ECO:0000256" key="2">
    <source>
        <dbReference type="ARBA" id="ARBA00004300"/>
    </source>
</evidence>
<keyword evidence="6" id="KW-0206">Cytoskeleton</keyword>
<protein>
    <recommendedName>
        <fullName evidence="4">Centrosomal protein kizuna</fullName>
    </recommendedName>
    <alternativeName>
        <fullName evidence="9">Polo-like kinase 1 substrate 1</fullName>
    </alternativeName>
</protein>
<evidence type="ECO:0000256" key="10">
    <source>
        <dbReference type="SAM" id="MobiDB-lite"/>
    </source>
</evidence>
<dbReference type="GO" id="GO:0005813">
    <property type="term" value="C:centrosome"/>
    <property type="evidence" value="ECO:0007669"/>
    <property type="project" value="UniProtKB-SubCell"/>
</dbReference>
<evidence type="ECO:0000256" key="1">
    <source>
        <dbReference type="ARBA" id="ARBA00004120"/>
    </source>
</evidence>
<gene>
    <name evidence="12" type="primary">LOC106543149</name>
</gene>
<dbReference type="Proteomes" id="UP000504617">
    <property type="component" value="Unplaced"/>
</dbReference>
<dbReference type="GO" id="GO:0007051">
    <property type="term" value="P:spindle organization"/>
    <property type="evidence" value="ECO:0007669"/>
    <property type="project" value="InterPro"/>
</dbReference>
<evidence type="ECO:0000313" key="11">
    <source>
        <dbReference type="Proteomes" id="UP000504617"/>
    </source>
</evidence>
<dbReference type="InterPro" id="IPR026742">
    <property type="entry name" value="Centrosomal_kizuma"/>
</dbReference>
<evidence type="ECO:0000256" key="4">
    <source>
        <dbReference type="ARBA" id="ARBA00013872"/>
    </source>
</evidence>
<dbReference type="PANTHER" id="PTHR16299">
    <property type="entry name" value="CENTROSOMAL PROTEIN KIZUNA"/>
    <property type="match status" value="1"/>
</dbReference>
<feature type="region of interest" description="Disordered" evidence="10">
    <location>
        <begin position="228"/>
        <end position="247"/>
    </location>
</feature>
<feature type="compositionally biased region" description="Low complexity" evidence="10">
    <location>
        <begin position="287"/>
        <end position="306"/>
    </location>
</feature>
<feature type="region of interest" description="Disordered" evidence="10">
    <location>
        <begin position="276"/>
        <end position="308"/>
    </location>
</feature>
<evidence type="ECO:0000256" key="6">
    <source>
        <dbReference type="ARBA" id="ARBA00023212"/>
    </source>
</evidence>
<dbReference type="GeneID" id="106543149"/>
<evidence type="ECO:0000256" key="9">
    <source>
        <dbReference type="ARBA" id="ARBA00031153"/>
    </source>
</evidence>
<dbReference type="OrthoDB" id="8015657at2759"/>
<comment type="similarity">
    <text evidence="3">Belongs to the kizuna family.</text>
</comment>
<dbReference type="PANTHER" id="PTHR16299:SF2">
    <property type="entry name" value="CENTROSOMAL PROTEIN KIZUNA"/>
    <property type="match status" value="1"/>
</dbReference>
<evidence type="ECO:0000313" key="12">
    <source>
        <dbReference type="RefSeq" id="XP_013914543.1"/>
    </source>
</evidence>
<dbReference type="KEGG" id="tsr:106543149"/>
<feature type="region of interest" description="Disordered" evidence="10">
    <location>
        <begin position="356"/>
        <end position="383"/>
    </location>
</feature>
<keyword evidence="11" id="KW-1185">Reference proteome</keyword>
<proteinExistence type="inferred from homology"/>
<name>A0A6I9XV61_9SAUR</name>
<comment type="function">
    <text evidence="8">Centrosomal protein required for establishing a robust mitotic centrosome architecture that can endure the forces that converge on the centrosomes during spindle formation. Required for stabilizing the expanded pericentriolar material around the centriole.</text>
</comment>
<dbReference type="RefSeq" id="XP_013914543.1">
    <property type="nucleotide sequence ID" value="XM_014059068.1"/>
</dbReference>
<evidence type="ECO:0000256" key="7">
    <source>
        <dbReference type="ARBA" id="ARBA00023273"/>
    </source>
</evidence>
<feature type="compositionally biased region" description="Low complexity" evidence="10">
    <location>
        <begin position="364"/>
        <end position="374"/>
    </location>
</feature>
<organism evidence="11 12">
    <name type="scientific">Thamnophis sirtalis</name>
    <dbReference type="NCBI Taxonomy" id="35019"/>
    <lineage>
        <taxon>Eukaryota</taxon>
        <taxon>Metazoa</taxon>
        <taxon>Chordata</taxon>
        <taxon>Craniata</taxon>
        <taxon>Vertebrata</taxon>
        <taxon>Euteleostomi</taxon>
        <taxon>Lepidosauria</taxon>
        <taxon>Squamata</taxon>
        <taxon>Bifurcata</taxon>
        <taxon>Unidentata</taxon>
        <taxon>Episquamata</taxon>
        <taxon>Toxicofera</taxon>
        <taxon>Serpentes</taxon>
        <taxon>Colubroidea</taxon>
        <taxon>Colubridae</taxon>
        <taxon>Natricinae</taxon>
        <taxon>Thamnophis</taxon>
    </lineage>
</organism>
<dbReference type="AlphaFoldDB" id="A0A6I9XV61"/>